<dbReference type="Pfam" id="PF01844">
    <property type="entry name" value="HNH"/>
    <property type="match status" value="1"/>
</dbReference>
<dbReference type="Proteomes" id="UP001206983">
    <property type="component" value="Unassembled WGS sequence"/>
</dbReference>
<evidence type="ECO:0000313" key="2">
    <source>
        <dbReference type="EMBL" id="MCQ6962510.1"/>
    </source>
</evidence>
<dbReference type="CDD" id="cd00085">
    <property type="entry name" value="HNHc"/>
    <property type="match status" value="1"/>
</dbReference>
<reference evidence="2 3" key="1">
    <citation type="journal article" date="2011" name="Appl. Environ. Microbiol.">
        <title>Methanogenic archaea isolated from Taiwan's Chelungpu fault.</title>
        <authorList>
            <person name="Wu S.Y."/>
            <person name="Lai M.C."/>
        </authorList>
    </citation>
    <scope>NUCLEOTIDE SEQUENCE [LARGE SCALE GENOMIC DNA]</scope>
    <source>
        <strain evidence="2 3">St545Mb</strain>
    </source>
</reference>
<dbReference type="EMBL" id="JTEO01000004">
    <property type="protein sequence ID" value="MCQ6962510.1"/>
    <property type="molecule type" value="Genomic_DNA"/>
</dbReference>
<dbReference type="GO" id="GO:0003676">
    <property type="term" value="F:nucleic acid binding"/>
    <property type="evidence" value="ECO:0007669"/>
    <property type="project" value="InterPro"/>
</dbReference>
<evidence type="ECO:0000259" key="1">
    <source>
        <dbReference type="SMART" id="SM00507"/>
    </source>
</evidence>
<gene>
    <name evidence="2" type="ORF">PV02_04950</name>
</gene>
<keyword evidence="3" id="KW-1185">Reference proteome</keyword>
<protein>
    <recommendedName>
        <fullName evidence="1">HNH nuclease domain-containing protein</fullName>
    </recommendedName>
</protein>
<dbReference type="AlphaFoldDB" id="A0AAE3KWN4"/>
<proteinExistence type="predicted"/>
<feature type="domain" description="HNH nuclease" evidence="1">
    <location>
        <begin position="32"/>
        <end position="83"/>
    </location>
</feature>
<sequence length="144" mass="16576">MSVYGNTYAATQNATKRKSAKIPIGYPSNWQFLRKEAFRRENGHCRYCLEGGIELHTHHMIHRSEGGSDDLSNLSCICIKCHSILHPRNTKLENAFKQRIEDKFELFSKFGLLSDGNLYLKSTSSDFEGDEGFHLYEDNNDIRL</sequence>
<comment type="caution">
    <text evidence="2">The sequence shown here is derived from an EMBL/GenBank/DDBJ whole genome shotgun (WGS) entry which is preliminary data.</text>
</comment>
<dbReference type="SMART" id="SM00507">
    <property type="entry name" value="HNHc"/>
    <property type="match status" value="1"/>
</dbReference>
<name>A0AAE3KWN4_9EURY</name>
<dbReference type="InterPro" id="IPR003615">
    <property type="entry name" value="HNH_nuc"/>
</dbReference>
<dbReference type="Gene3D" id="1.10.30.50">
    <property type="match status" value="1"/>
</dbReference>
<dbReference type="RefSeq" id="WP_256622289.1">
    <property type="nucleotide sequence ID" value="NZ_JTEO01000004.1"/>
</dbReference>
<evidence type="ECO:0000313" key="3">
    <source>
        <dbReference type="Proteomes" id="UP001206983"/>
    </source>
</evidence>
<dbReference type="InterPro" id="IPR002711">
    <property type="entry name" value="HNH"/>
</dbReference>
<dbReference type="GO" id="GO:0004519">
    <property type="term" value="F:endonuclease activity"/>
    <property type="evidence" value="ECO:0007669"/>
    <property type="project" value="InterPro"/>
</dbReference>
<dbReference type="GO" id="GO:0008270">
    <property type="term" value="F:zinc ion binding"/>
    <property type="evidence" value="ECO:0007669"/>
    <property type="project" value="InterPro"/>
</dbReference>
<organism evidence="2 3">
    <name type="scientific">Methanolobus chelungpuianus</name>
    <dbReference type="NCBI Taxonomy" id="502115"/>
    <lineage>
        <taxon>Archaea</taxon>
        <taxon>Methanobacteriati</taxon>
        <taxon>Methanobacteriota</taxon>
        <taxon>Stenosarchaea group</taxon>
        <taxon>Methanomicrobia</taxon>
        <taxon>Methanosarcinales</taxon>
        <taxon>Methanosarcinaceae</taxon>
        <taxon>Methanolobus</taxon>
    </lineage>
</organism>
<accession>A0AAE3KWN4</accession>